<proteinExistence type="predicted"/>
<accession>A0A8E2JRE6</accession>
<feature type="region of interest" description="Disordered" evidence="1">
    <location>
        <begin position="1"/>
        <end position="36"/>
    </location>
</feature>
<evidence type="ECO:0000313" key="4">
    <source>
        <dbReference type="Proteomes" id="UP000250140"/>
    </source>
</evidence>
<gene>
    <name evidence="3" type="ORF">AOQ84DRAFT_365885</name>
</gene>
<dbReference type="AlphaFoldDB" id="A0A8E2JRE6"/>
<reference evidence="3 4" key="1">
    <citation type="journal article" date="2016" name="Nat. Commun.">
        <title>Ectomycorrhizal ecology is imprinted in the genome of the dominant symbiotic fungus Cenococcum geophilum.</title>
        <authorList>
            <consortium name="DOE Joint Genome Institute"/>
            <person name="Peter M."/>
            <person name="Kohler A."/>
            <person name="Ohm R.A."/>
            <person name="Kuo A."/>
            <person name="Krutzmann J."/>
            <person name="Morin E."/>
            <person name="Arend M."/>
            <person name="Barry K.W."/>
            <person name="Binder M."/>
            <person name="Choi C."/>
            <person name="Clum A."/>
            <person name="Copeland A."/>
            <person name="Grisel N."/>
            <person name="Haridas S."/>
            <person name="Kipfer T."/>
            <person name="LaButti K."/>
            <person name="Lindquist E."/>
            <person name="Lipzen A."/>
            <person name="Maire R."/>
            <person name="Meier B."/>
            <person name="Mihaltcheva S."/>
            <person name="Molinier V."/>
            <person name="Murat C."/>
            <person name="Poggeler S."/>
            <person name="Quandt C.A."/>
            <person name="Sperisen C."/>
            <person name="Tritt A."/>
            <person name="Tisserant E."/>
            <person name="Crous P.W."/>
            <person name="Henrissat B."/>
            <person name="Nehls U."/>
            <person name="Egli S."/>
            <person name="Spatafora J.W."/>
            <person name="Grigoriev I.V."/>
            <person name="Martin F.M."/>
        </authorList>
    </citation>
    <scope>NUCLEOTIDE SEQUENCE [LARGE SCALE GENOMIC DNA]</scope>
    <source>
        <strain evidence="3 4">CBS 207.34</strain>
    </source>
</reference>
<dbReference type="InterPro" id="IPR044930">
    <property type="entry name" value="Homing_endonuclease_His-Me"/>
</dbReference>
<dbReference type="SUPFAM" id="SSF54060">
    <property type="entry name" value="His-Me finger endonucleases"/>
    <property type="match status" value="1"/>
</dbReference>
<dbReference type="Gene3D" id="3.90.75.10">
    <property type="entry name" value="Homing Intron 3 (I-ppo) Encoded Endonuclease, Chain A"/>
    <property type="match status" value="1"/>
</dbReference>
<feature type="domain" description="Zinc-binding loop region of homing endonuclease" evidence="2">
    <location>
        <begin position="204"/>
        <end position="314"/>
    </location>
</feature>
<keyword evidence="4" id="KW-1185">Reference proteome</keyword>
<feature type="region of interest" description="Disordered" evidence="1">
    <location>
        <begin position="132"/>
        <end position="161"/>
    </location>
</feature>
<name>A0A8E2JRE6_9PEZI</name>
<evidence type="ECO:0000259" key="2">
    <source>
        <dbReference type="Pfam" id="PF05551"/>
    </source>
</evidence>
<dbReference type="GO" id="GO:0004519">
    <property type="term" value="F:endonuclease activity"/>
    <property type="evidence" value="ECO:0007669"/>
    <property type="project" value="InterPro"/>
</dbReference>
<protein>
    <recommendedName>
        <fullName evidence="2">Zinc-binding loop region of homing endonuclease domain-containing protein</fullName>
    </recommendedName>
</protein>
<feature type="compositionally biased region" description="Polar residues" evidence="1">
    <location>
        <begin position="139"/>
        <end position="152"/>
    </location>
</feature>
<dbReference type="InterPro" id="IPR044925">
    <property type="entry name" value="His-Me_finger_sf"/>
</dbReference>
<evidence type="ECO:0000313" key="3">
    <source>
        <dbReference type="EMBL" id="OCL06364.1"/>
    </source>
</evidence>
<dbReference type="OrthoDB" id="5386048at2759"/>
<organism evidence="3 4">
    <name type="scientific">Glonium stellatum</name>
    <dbReference type="NCBI Taxonomy" id="574774"/>
    <lineage>
        <taxon>Eukaryota</taxon>
        <taxon>Fungi</taxon>
        <taxon>Dikarya</taxon>
        <taxon>Ascomycota</taxon>
        <taxon>Pezizomycotina</taxon>
        <taxon>Dothideomycetes</taxon>
        <taxon>Pleosporomycetidae</taxon>
        <taxon>Gloniales</taxon>
        <taxon>Gloniaceae</taxon>
        <taxon>Glonium</taxon>
    </lineage>
</organism>
<sequence>MALFKLGGTSHRQTSNRDDRPTQKRRYSSIDLTSDSENDSSIITKAIKRHENSGAHLSSRLPLTRRDRNGVIRSRDLLEASNDPNHSYSQYSDPDLLQGNPWEEPDNSIGPRSQNLFRNNFLESSLSSSQNSSAELTVLTPNSSQDSQTSLTPLEKHNDPNYMSLQDRKRYALYEFLPTRIHILRKWMKYYLDAIPKDKKKNDCWIYSSARLPSSRNSICYASSYRYKNKSRRFSFHYGFIALLVKGQLTDEEKEGIIEEGWHASHLCGNWPCCNPRHIQPEPGNINQDRKTCFRTRRSCQHYRPCMTSLQKESSTFRTLPAVSPDFEST</sequence>
<feature type="region of interest" description="Disordered" evidence="1">
    <location>
        <begin position="75"/>
        <end position="114"/>
    </location>
</feature>
<feature type="region of interest" description="Disordered" evidence="1">
    <location>
        <begin position="49"/>
        <end position="68"/>
    </location>
</feature>
<dbReference type="EMBL" id="KV750084">
    <property type="protein sequence ID" value="OCL06364.1"/>
    <property type="molecule type" value="Genomic_DNA"/>
</dbReference>
<dbReference type="Proteomes" id="UP000250140">
    <property type="component" value="Unassembled WGS sequence"/>
</dbReference>
<dbReference type="Pfam" id="PF05551">
    <property type="entry name" value="zf-His_Me_endon"/>
    <property type="match status" value="1"/>
</dbReference>
<dbReference type="InterPro" id="IPR008704">
    <property type="entry name" value="Endonuclease_Zinc-binding_loop"/>
</dbReference>
<feature type="compositionally biased region" description="Polar residues" evidence="1">
    <location>
        <begin position="82"/>
        <end position="92"/>
    </location>
</feature>
<evidence type="ECO:0000256" key="1">
    <source>
        <dbReference type="SAM" id="MobiDB-lite"/>
    </source>
</evidence>